<organism evidence="2 3">
    <name type="scientific">Dokdonia sinensis</name>
    <dbReference type="NCBI Taxonomy" id="2479847"/>
    <lineage>
        <taxon>Bacteria</taxon>
        <taxon>Pseudomonadati</taxon>
        <taxon>Bacteroidota</taxon>
        <taxon>Flavobacteriia</taxon>
        <taxon>Flavobacteriales</taxon>
        <taxon>Flavobacteriaceae</taxon>
        <taxon>Dokdonia</taxon>
    </lineage>
</organism>
<keyword evidence="3" id="KW-1185">Reference proteome</keyword>
<keyword evidence="1" id="KW-0732">Signal</keyword>
<dbReference type="Pfam" id="PF14092">
    <property type="entry name" value="DUF4270"/>
    <property type="match status" value="1"/>
</dbReference>
<proteinExistence type="predicted"/>
<gene>
    <name evidence="2" type="ORF">EAX61_14250</name>
</gene>
<dbReference type="Proteomes" id="UP000281985">
    <property type="component" value="Unassembled WGS sequence"/>
</dbReference>
<name>A0A3M0GGE8_9FLAO</name>
<accession>A0A3M0GGE8</accession>
<dbReference type="RefSeq" id="WP_121918384.1">
    <property type="nucleotide sequence ID" value="NZ_REFV01000017.1"/>
</dbReference>
<dbReference type="OrthoDB" id="1466062at2"/>
<dbReference type="EMBL" id="REFV01000017">
    <property type="protein sequence ID" value="RMB56396.1"/>
    <property type="molecule type" value="Genomic_DNA"/>
</dbReference>
<evidence type="ECO:0000313" key="3">
    <source>
        <dbReference type="Proteomes" id="UP000281985"/>
    </source>
</evidence>
<feature type="chain" id="PRO_5018309122" evidence="1">
    <location>
        <begin position="23"/>
        <end position="551"/>
    </location>
</feature>
<evidence type="ECO:0000313" key="2">
    <source>
        <dbReference type="EMBL" id="RMB56396.1"/>
    </source>
</evidence>
<comment type="caution">
    <text evidence="2">The sequence shown here is derived from an EMBL/GenBank/DDBJ whole genome shotgun (WGS) entry which is preliminary data.</text>
</comment>
<feature type="signal peptide" evidence="1">
    <location>
        <begin position="1"/>
        <end position="22"/>
    </location>
</feature>
<sequence>MKLYKLLTRTAVCVFALLGAVACTNDFGGAGAGLVDQVNFDTGLTAEIDITSYSVRFDAVQTNNLPVGAIGVYNDPVYGTATVSALSQVTLSRFDPSFGDNPELTGVYLTLPYFSSREETDEDGNTTYTLDSIFSNTGPMKLSIYRSNYFLNDLDPDDNFESAAVYFSDEFRDFDGIEGDLLYEDEAFIPSNLEIRLDSIGNPLEESSEIEIASRLAPSLRVKLDNDYFTQNLINQENSENLLNQNNFRDYFRGIYIKAEAVNGNGSYILFNYDGANITAFYQFSGTDDSGDDEVETTENSSIALNFGGVQVLGIDGEFNPAIQNDINNADVLDGEDNLYLKGGNGSIAVINLFPDRDEDGIEDQLDILKSCNVIINEANLIFFVDQDQLGAGTGVLEPERIFIYDYDNNRTLIDGQIDLSAGNDGAVSSRTNHLGRLTREIEGDRTSPGESYRIRITRHLNNIVVNDSANVNLALTVSQNVLNASSSRVRGENGEILDRRIPSTNIISQEGTILHGNRSVDEDKRLKLRINYTLTEEINPDTPCGRILGL</sequence>
<dbReference type="InterPro" id="IPR025366">
    <property type="entry name" value="DUF4270"/>
</dbReference>
<dbReference type="AlphaFoldDB" id="A0A3M0GGE8"/>
<protein>
    <submittedName>
        <fullName evidence="2">DUF4270 domain-containing protein</fullName>
    </submittedName>
</protein>
<evidence type="ECO:0000256" key="1">
    <source>
        <dbReference type="SAM" id="SignalP"/>
    </source>
</evidence>
<dbReference type="PROSITE" id="PS51257">
    <property type="entry name" value="PROKAR_LIPOPROTEIN"/>
    <property type="match status" value="1"/>
</dbReference>
<reference evidence="2 3" key="1">
    <citation type="submission" date="2018-10" db="EMBL/GenBank/DDBJ databases">
        <title>Dokdonia luteus sp. nov., isolated from sea water.</title>
        <authorList>
            <person name="Zhou L.Y."/>
            <person name="Du Z.J."/>
        </authorList>
    </citation>
    <scope>NUCLEOTIDE SEQUENCE [LARGE SCALE GENOMIC DNA]</scope>
    <source>
        <strain evidence="2 3">SH27</strain>
    </source>
</reference>